<accession>A0ABV1Q917</accession>
<name>A0ABV1Q917_STRMI</name>
<comment type="caution">
    <text evidence="1">The sequence shown here is derived from an EMBL/GenBank/DDBJ whole genome shotgun (WGS) entry which is preliminary data.</text>
</comment>
<keyword evidence="2" id="KW-1185">Reference proteome</keyword>
<protein>
    <submittedName>
        <fullName evidence="1">Uncharacterized protein</fullName>
    </submittedName>
</protein>
<dbReference type="Proteomes" id="UP001456562">
    <property type="component" value="Unassembled WGS sequence"/>
</dbReference>
<dbReference type="RefSeq" id="WP_267914731.1">
    <property type="nucleotide sequence ID" value="NZ_CP054927.1"/>
</dbReference>
<gene>
    <name evidence="1" type="ORF">ABR748_26130</name>
</gene>
<reference evidence="1 2" key="1">
    <citation type="submission" date="2024-01" db="EMBL/GenBank/DDBJ databases">
        <title>Metagenomic exploration of the rhizosphere soil microbial community and their significance in facilitating the development of wild simulated ginseng.</title>
        <authorList>
            <person name="Huang J."/>
        </authorList>
    </citation>
    <scope>NUCLEOTIDE SEQUENCE [LARGE SCALE GENOMIC DNA]</scope>
    <source>
        <strain evidence="1 2">WY141</strain>
    </source>
</reference>
<dbReference type="EMBL" id="JBEJUE010000026">
    <property type="protein sequence ID" value="MER0427670.1"/>
    <property type="molecule type" value="Genomic_DNA"/>
</dbReference>
<dbReference type="GeneID" id="87637029"/>
<sequence length="40" mass="4234">MSKPCSQLGIDWIGANALFGWGRNDMKNVNPLAASGERAG</sequence>
<evidence type="ECO:0000313" key="1">
    <source>
        <dbReference type="EMBL" id="MER0427670.1"/>
    </source>
</evidence>
<organism evidence="1 2">
    <name type="scientific">Streptomyces microflavus</name>
    <name type="common">Streptomyces lipmanii</name>
    <dbReference type="NCBI Taxonomy" id="1919"/>
    <lineage>
        <taxon>Bacteria</taxon>
        <taxon>Bacillati</taxon>
        <taxon>Actinomycetota</taxon>
        <taxon>Actinomycetes</taxon>
        <taxon>Kitasatosporales</taxon>
        <taxon>Streptomycetaceae</taxon>
        <taxon>Streptomyces</taxon>
    </lineage>
</organism>
<evidence type="ECO:0000313" key="2">
    <source>
        <dbReference type="Proteomes" id="UP001456562"/>
    </source>
</evidence>
<proteinExistence type="predicted"/>